<evidence type="ECO:0008006" key="3">
    <source>
        <dbReference type="Google" id="ProtNLM"/>
    </source>
</evidence>
<comment type="caution">
    <text evidence="1">The sequence shown here is derived from an EMBL/GenBank/DDBJ whole genome shotgun (WGS) entry which is preliminary data.</text>
</comment>
<sequence>MRNFIVLFLSFILIIIMAYQLNQLTITTLNYFPIDSEATFSETATKLTVNRSDNERSILTWEIVSSHELNSYLNQDVGLLFKDGQLVSVQSKWSQTTSQLSQKTDLLALPNSLYQAISYHYLELHHPASQIMSANQMSTAQLYVTDSDSFQTPNTKQEKMVADKLINNTNKILEKNWSELIDYYQIDPNLYYQIPLIKLTQYQKTPLPGLTEADSNRVIAQLWEGLYKNYLLRIREQQINGGFMPLILLAKNHQHLYVLFTDDQGNYEQLIQKLNIN</sequence>
<protein>
    <recommendedName>
        <fullName evidence="3">DUF4340 domain-containing protein</fullName>
    </recommendedName>
</protein>
<gene>
    <name evidence="1" type="ORF">GCM10022410_10800</name>
</gene>
<dbReference type="EMBL" id="BAABDL010000053">
    <property type="protein sequence ID" value="GAA4066175.1"/>
    <property type="molecule type" value="Genomic_DNA"/>
</dbReference>
<reference evidence="2" key="1">
    <citation type="journal article" date="2019" name="Int. J. Syst. Evol. Microbiol.">
        <title>The Global Catalogue of Microorganisms (GCM) 10K type strain sequencing project: providing services to taxonomists for standard genome sequencing and annotation.</title>
        <authorList>
            <consortium name="The Broad Institute Genomics Platform"/>
            <consortium name="The Broad Institute Genome Sequencing Center for Infectious Disease"/>
            <person name="Wu L."/>
            <person name="Ma J."/>
        </authorList>
    </citation>
    <scope>NUCLEOTIDE SEQUENCE [LARGE SCALE GENOMIC DNA]</scope>
    <source>
        <strain evidence="2">JCM 17250</strain>
    </source>
</reference>
<proteinExistence type="predicted"/>
<dbReference type="RefSeq" id="WP_344911128.1">
    <property type="nucleotide sequence ID" value="NZ_BAABDL010000053.1"/>
</dbReference>
<dbReference type="Proteomes" id="UP001501734">
    <property type="component" value="Unassembled WGS sequence"/>
</dbReference>
<organism evidence="1 2">
    <name type="scientific">Amphibacillus indicireducens</name>
    <dbReference type="NCBI Taxonomy" id="1076330"/>
    <lineage>
        <taxon>Bacteria</taxon>
        <taxon>Bacillati</taxon>
        <taxon>Bacillota</taxon>
        <taxon>Bacilli</taxon>
        <taxon>Bacillales</taxon>
        <taxon>Bacillaceae</taxon>
        <taxon>Amphibacillus</taxon>
    </lineage>
</organism>
<keyword evidence="2" id="KW-1185">Reference proteome</keyword>
<name>A0ABP7VG32_9BACI</name>
<evidence type="ECO:0000313" key="1">
    <source>
        <dbReference type="EMBL" id="GAA4066175.1"/>
    </source>
</evidence>
<evidence type="ECO:0000313" key="2">
    <source>
        <dbReference type="Proteomes" id="UP001501734"/>
    </source>
</evidence>
<accession>A0ABP7VG32</accession>